<reference evidence="3" key="1">
    <citation type="submission" date="2024-06" db="EMBL/GenBank/DDBJ databases">
        <title>Mesorhizobium karijinii sp. nov., a symbiont of the iconic Swainsona formosa from arid Australia.</title>
        <authorList>
            <person name="Hill Y.J."/>
            <person name="Watkin E.L.J."/>
            <person name="O'Hara G.W."/>
            <person name="Terpolilli J."/>
            <person name="Tye M.L."/>
            <person name="Kohlmeier M.G."/>
        </authorList>
    </citation>
    <scope>NUCLEOTIDE SEQUENCE</scope>
    <source>
        <strain evidence="3">WSM2239</strain>
    </source>
</reference>
<evidence type="ECO:0000256" key="1">
    <source>
        <dbReference type="SAM" id="MobiDB-lite"/>
    </source>
</evidence>
<sequence>MQSSVRVWLTALALLSATASGVHAQTAAPADPAPAQKAAPETKLPAEAPAEPAQKDVTPEPLANTPATVIEDPAAPAASGPLPAGVKPLGIDPTRFGGPRTADGKPDPARFGAKPADAAFGAFQRGLYKTAYNLALVRAENGDPAAQTLVAEILSRGLGMARNEAEAAKWYARATEQGVPEAQFQYALMLLDGRFVKKDPQGAYALMQAAAEAGNRLAQFNFAQMLVDRETGAKGLEKAVSYYEHAAKSGLADAQYAMAQICANGVGGKARNEKEARRWLVLAARQNFDTAQLDLGTWLIDGRGGGRNMQEGFGWMRRAAAGGNVAAQNRLAKLYMKGLGVDPDPIAAAAWYILARRAGLTDPEMEDFFDGLTDEELKKGLERANRLR</sequence>
<evidence type="ECO:0000256" key="2">
    <source>
        <dbReference type="SAM" id="SignalP"/>
    </source>
</evidence>
<dbReference type="AlphaFoldDB" id="A0AAU8DHD6"/>
<dbReference type="SMART" id="SM00671">
    <property type="entry name" value="SEL1"/>
    <property type="match status" value="6"/>
</dbReference>
<dbReference type="Gene3D" id="1.25.40.10">
    <property type="entry name" value="Tetratricopeptide repeat domain"/>
    <property type="match status" value="2"/>
</dbReference>
<dbReference type="SUPFAM" id="SSF81901">
    <property type="entry name" value="HCP-like"/>
    <property type="match status" value="1"/>
</dbReference>
<gene>
    <name evidence="3" type="ORF">ABVK49_05530</name>
</gene>
<feature type="compositionally biased region" description="Low complexity" evidence="1">
    <location>
        <begin position="73"/>
        <end position="85"/>
    </location>
</feature>
<dbReference type="PANTHER" id="PTHR11102:SF160">
    <property type="entry name" value="ERAD-ASSOCIATED E3 UBIQUITIN-PROTEIN LIGASE COMPONENT HRD3"/>
    <property type="match status" value="1"/>
</dbReference>
<organism evidence="3">
    <name type="scientific">Mesorhizobium sp. WSM2239</name>
    <dbReference type="NCBI Taxonomy" id="3228852"/>
    <lineage>
        <taxon>Bacteria</taxon>
        <taxon>Pseudomonadati</taxon>
        <taxon>Pseudomonadota</taxon>
        <taxon>Alphaproteobacteria</taxon>
        <taxon>Hyphomicrobiales</taxon>
        <taxon>Phyllobacteriaceae</taxon>
        <taxon>Mesorhizobium</taxon>
    </lineage>
</organism>
<dbReference type="EMBL" id="CP159249">
    <property type="protein sequence ID" value="XCG57839.1"/>
    <property type="molecule type" value="Genomic_DNA"/>
</dbReference>
<protein>
    <submittedName>
        <fullName evidence="3">Sel1 repeat family protein</fullName>
    </submittedName>
</protein>
<feature type="region of interest" description="Disordered" evidence="1">
    <location>
        <begin position="19"/>
        <end position="109"/>
    </location>
</feature>
<proteinExistence type="predicted"/>
<dbReference type="InterPro" id="IPR050767">
    <property type="entry name" value="Sel1_AlgK"/>
</dbReference>
<dbReference type="RefSeq" id="WP_353645829.1">
    <property type="nucleotide sequence ID" value="NZ_CP159249.1"/>
</dbReference>
<name>A0AAU8DHD6_9HYPH</name>
<dbReference type="InterPro" id="IPR011990">
    <property type="entry name" value="TPR-like_helical_dom_sf"/>
</dbReference>
<dbReference type="PANTHER" id="PTHR11102">
    <property type="entry name" value="SEL-1-LIKE PROTEIN"/>
    <property type="match status" value="1"/>
</dbReference>
<evidence type="ECO:0000313" key="3">
    <source>
        <dbReference type="EMBL" id="XCG57839.1"/>
    </source>
</evidence>
<feature type="signal peptide" evidence="2">
    <location>
        <begin position="1"/>
        <end position="24"/>
    </location>
</feature>
<accession>A0AAU8DHD6</accession>
<keyword evidence="2" id="KW-0732">Signal</keyword>
<feature type="chain" id="PRO_5043885348" evidence="2">
    <location>
        <begin position="25"/>
        <end position="388"/>
    </location>
</feature>
<dbReference type="Pfam" id="PF08238">
    <property type="entry name" value="Sel1"/>
    <property type="match status" value="6"/>
</dbReference>
<feature type="compositionally biased region" description="Low complexity" evidence="1">
    <location>
        <begin position="19"/>
        <end position="39"/>
    </location>
</feature>
<dbReference type="InterPro" id="IPR006597">
    <property type="entry name" value="Sel1-like"/>
</dbReference>